<name>A0A9N8V751_FUNMO</name>
<comment type="caution">
    <text evidence="2">The sequence shown here is derived from an EMBL/GenBank/DDBJ whole genome shotgun (WGS) entry which is preliminary data.</text>
</comment>
<dbReference type="AlphaFoldDB" id="A0A9N8V751"/>
<dbReference type="Proteomes" id="UP000789375">
    <property type="component" value="Unassembled WGS sequence"/>
</dbReference>
<evidence type="ECO:0000313" key="2">
    <source>
        <dbReference type="EMBL" id="CAG8440482.1"/>
    </source>
</evidence>
<keyword evidence="3" id="KW-1185">Reference proteome</keyword>
<dbReference type="EMBL" id="CAJVPP010000080">
    <property type="protein sequence ID" value="CAG8440482.1"/>
    <property type="molecule type" value="Genomic_DNA"/>
</dbReference>
<feature type="region of interest" description="Disordered" evidence="1">
    <location>
        <begin position="222"/>
        <end position="242"/>
    </location>
</feature>
<protein>
    <submittedName>
        <fullName evidence="2">2378_t:CDS:1</fullName>
    </submittedName>
</protein>
<reference evidence="2" key="1">
    <citation type="submission" date="2021-06" db="EMBL/GenBank/DDBJ databases">
        <authorList>
            <person name="Kallberg Y."/>
            <person name="Tangrot J."/>
            <person name="Rosling A."/>
        </authorList>
    </citation>
    <scope>NUCLEOTIDE SEQUENCE</scope>
    <source>
        <strain evidence="2">87-6 pot B 2015</strain>
    </source>
</reference>
<proteinExistence type="predicted"/>
<sequence>MSSSPKVVSEHKYFELVDFEKVCPQQNFMLPPEILTLEVLAKKSTKAKAVRTSSRVPKPKRTEEVDNEDFNKRRKSLNYDQVDNFRDPTRTRKANYGSNSNAYVISKVEGSLASAVAQHRSVKRTYTDNADSAATLAWKAPNFPRKKKKTVHLNEQQIRVLPEQPNLFANYNGRAFIENPFMRQSTPSVLIQGAYKLNAEHIKRSFIQTCFRSKAEFQAREISENADKDDMEIDEKLQTSQE</sequence>
<accession>A0A9N8V751</accession>
<evidence type="ECO:0000313" key="3">
    <source>
        <dbReference type="Proteomes" id="UP000789375"/>
    </source>
</evidence>
<gene>
    <name evidence="2" type="ORF">FMOSSE_LOCUS769</name>
</gene>
<evidence type="ECO:0000256" key="1">
    <source>
        <dbReference type="SAM" id="MobiDB-lite"/>
    </source>
</evidence>
<organism evidence="2 3">
    <name type="scientific">Funneliformis mosseae</name>
    <name type="common">Endomycorrhizal fungus</name>
    <name type="synonym">Glomus mosseae</name>
    <dbReference type="NCBI Taxonomy" id="27381"/>
    <lineage>
        <taxon>Eukaryota</taxon>
        <taxon>Fungi</taxon>
        <taxon>Fungi incertae sedis</taxon>
        <taxon>Mucoromycota</taxon>
        <taxon>Glomeromycotina</taxon>
        <taxon>Glomeromycetes</taxon>
        <taxon>Glomerales</taxon>
        <taxon>Glomeraceae</taxon>
        <taxon>Funneliformis</taxon>
    </lineage>
</organism>